<reference evidence="2" key="1">
    <citation type="submission" date="2020-05" db="EMBL/GenBank/DDBJ databases">
        <authorList>
            <person name="Chiriac C."/>
            <person name="Salcher M."/>
            <person name="Ghai R."/>
            <person name="Kavagutti S V."/>
        </authorList>
    </citation>
    <scope>NUCLEOTIDE SEQUENCE</scope>
</reference>
<dbReference type="AlphaFoldDB" id="A0A6J6DL27"/>
<proteinExistence type="predicted"/>
<accession>A0A6J6DL27</accession>
<organism evidence="2">
    <name type="scientific">freshwater metagenome</name>
    <dbReference type="NCBI Taxonomy" id="449393"/>
    <lineage>
        <taxon>unclassified sequences</taxon>
        <taxon>metagenomes</taxon>
        <taxon>ecological metagenomes</taxon>
    </lineage>
</organism>
<evidence type="ECO:0000313" key="2">
    <source>
        <dbReference type="EMBL" id="CAB4564076.1"/>
    </source>
</evidence>
<feature type="compositionally biased region" description="Polar residues" evidence="1">
    <location>
        <begin position="1"/>
        <end position="11"/>
    </location>
</feature>
<sequence length="54" mass="6043">MSNNDNSGKSTEASKQKSGEINHLLPKITNDEVDLEVDTRRDDEIKADKPPHHS</sequence>
<protein>
    <submittedName>
        <fullName evidence="2">Unannotated protein</fullName>
    </submittedName>
</protein>
<evidence type="ECO:0000256" key="1">
    <source>
        <dbReference type="SAM" id="MobiDB-lite"/>
    </source>
</evidence>
<dbReference type="EMBL" id="CAEZTE010000034">
    <property type="protein sequence ID" value="CAB4564076.1"/>
    <property type="molecule type" value="Genomic_DNA"/>
</dbReference>
<feature type="compositionally biased region" description="Basic and acidic residues" evidence="1">
    <location>
        <begin position="37"/>
        <end position="54"/>
    </location>
</feature>
<gene>
    <name evidence="2" type="ORF">UFOPK1599_00737</name>
</gene>
<name>A0A6J6DL27_9ZZZZ</name>
<feature type="region of interest" description="Disordered" evidence="1">
    <location>
        <begin position="1"/>
        <end position="54"/>
    </location>
</feature>